<dbReference type="Gene3D" id="1.10.3680.10">
    <property type="entry name" value="TerB-like"/>
    <property type="match status" value="1"/>
</dbReference>
<keyword evidence="1" id="KW-0235">DNA replication</keyword>
<dbReference type="AlphaFoldDB" id="A0A1I2VB97"/>
<name>A0A1I2VB97_9BACL</name>
<dbReference type="Gene3D" id="1.10.287.110">
    <property type="entry name" value="DnaJ domain"/>
    <property type="match status" value="1"/>
</dbReference>
<keyword evidence="2" id="KW-0346">Stress response</keyword>
<feature type="domain" description="J" evidence="4">
    <location>
        <begin position="254"/>
        <end position="317"/>
    </location>
</feature>
<dbReference type="RefSeq" id="WP_245734299.1">
    <property type="nucleotide sequence ID" value="NZ_FOOY01000025.1"/>
</dbReference>
<keyword evidence="3" id="KW-0472">Membrane</keyword>
<dbReference type="SUPFAM" id="SSF46565">
    <property type="entry name" value="Chaperone J-domain"/>
    <property type="match status" value="1"/>
</dbReference>
<dbReference type="PROSITE" id="PS50076">
    <property type="entry name" value="DNAJ_2"/>
    <property type="match status" value="1"/>
</dbReference>
<feature type="transmembrane region" description="Helical" evidence="3">
    <location>
        <begin position="25"/>
        <end position="43"/>
    </location>
</feature>
<keyword evidence="3" id="KW-0812">Transmembrane</keyword>
<protein>
    <submittedName>
        <fullName evidence="5">DnaJ like chaperone protein</fullName>
    </submittedName>
</protein>
<evidence type="ECO:0000256" key="3">
    <source>
        <dbReference type="SAM" id="Phobius"/>
    </source>
</evidence>
<dbReference type="STRING" id="269670.SAMN02982927_02995"/>
<dbReference type="CDD" id="cd06257">
    <property type="entry name" value="DnaJ"/>
    <property type="match status" value="1"/>
</dbReference>
<proteinExistence type="predicted"/>
<dbReference type="PRINTS" id="PR00625">
    <property type="entry name" value="JDOMAIN"/>
</dbReference>
<keyword evidence="6" id="KW-1185">Reference proteome</keyword>
<gene>
    <name evidence="5" type="ORF">SAMN02982927_02995</name>
</gene>
<dbReference type="InterPro" id="IPR036869">
    <property type="entry name" value="J_dom_sf"/>
</dbReference>
<evidence type="ECO:0000313" key="5">
    <source>
        <dbReference type="EMBL" id="SFG85447.1"/>
    </source>
</evidence>
<dbReference type="Pfam" id="PF00226">
    <property type="entry name" value="DnaJ"/>
    <property type="match status" value="1"/>
</dbReference>
<accession>A0A1I2VB97</accession>
<dbReference type="Gene3D" id="2.20.28.30">
    <property type="entry name" value="RNA polymerase ii, chain L"/>
    <property type="match status" value="1"/>
</dbReference>
<organism evidence="5 6">
    <name type="scientific">Sporolactobacillus nakayamae</name>
    <dbReference type="NCBI Taxonomy" id="269670"/>
    <lineage>
        <taxon>Bacteria</taxon>
        <taxon>Bacillati</taxon>
        <taxon>Bacillota</taxon>
        <taxon>Bacilli</taxon>
        <taxon>Bacillales</taxon>
        <taxon>Sporolactobacillaceae</taxon>
        <taxon>Sporolactobacillus</taxon>
    </lineage>
</organism>
<dbReference type="GO" id="GO:0006260">
    <property type="term" value="P:DNA replication"/>
    <property type="evidence" value="ECO:0007669"/>
    <property type="project" value="UniProtKB-KW"/>
</dbReference>
<evidence type="ECO:0000256" key="1">
    <source>
        <dbReference type="ARBA" id="ARBA00022705"/>
    </source>
</evidence>
<dbReference type="EMBL" id="FOOY01000025">
    <property type="protein sequence ID" value="SFG85447.1"/>
    <property type="molecule type" value="Genomic_DNA"/>
</dbReference>
<dbReference type="InterPro" id="IPR029024">
    <property type="entry name" value="TerB-like"/>
</dbReference>
<dbReference type="SUPFAM" id="SSF158682">
    <property type="entry name" value="TerB-like"/>
    <property type="match status" value="1"/>
</dbReference>
<evidence type="ECO:0000256" key="2">
    <source>
        <dbReference type="ARBA" id="ARBA00023016"/>
    </source>
</evidence>
<dbReference type="InterPro" id="IPR007791">
    <property type="entry name" value="DjlA_N"/>
</dbReference>
<dbReference type="Proteomes" id="UP000198752">
    <property type="component" value="Unassembled WGS sequence"/>
</dbReference>
<evidence type="ECO:0000259" key="4">
    <source>
        <dbReference type="PROSITE" id="PS50076"/>
    </source>
</evidence>
<evidence type="ECO:0000313" key="6">
    <source>
        <dbReference type="Proteomes" id="UP000198752"/>
    </source>
</evidence>
<reference evidence="6" key="1">
    <citation type="submission" date="2016-10" db="EMBL/GenBank/DDBJ databases">
        <authorList>
            <person name="Varghese N."/>
            <person name="Submissions S."/>
        </authorList>
    </citation>
    <scope>NUCLEOTIDE SEQUENCE [LARGE SCALE GENOMIC DNA]</scope>
    <source>
        <strain evidence="6">ATCC 700379</strain>
    </source>
</reference>
<dbReference type="InterPro" id="IPR001623">
    <property type="entry name" value="DnaJ_domain"/>
</dbReference>
<keyword evidence="3" id="KW-1133">Transmembrane helix</keyword>
<dbReference type="Pfam" id="PF05099">
    <property type="entry name" value="TerB"/>
    <property type="match status" value="1"/>
</dbReference>
<sequence length="317" mass="35698">MTWRFLFAIAVAVLAAAKKRNVVFWFIVGFLFEWIPLIIILFLPNGSGGRVFSGGRSTGTDTRWHRKVSRNCPYCGHHVTFDDIPGNWTCPDCGNTFTYNADGRVSKSREDELMPQVELIVKLFAKLAKRDGVVSENEVRQVDQIVRQAFLPTKEQLGKIMTLFNESRYSEESFESISEKLYASVRGRRDLLVDTVTALFAIAAADGSLRVEEESMIRTACTIFGLAGDYESIKAQFFGQSSAGEPSHEVSLDASYRLLECAPSDSDQVIKKKYRELIKENHPDRLMSRGASEDSIKEANKKVAQIKRAYEQIMAAR</sequence>